<reference evidence="3" key="1">
    <citation type="submission" date="2021-06" db="EMBL/GenBank/DDBJ databases">
        <title>Description of novel taxa of the family Lachnospiraceae.</title>
        <authorList>
            <person name="Chaplin A.V."/>
            <person name="Sokolova S.R."/>
            <person name="Pikina A.P."/>
            <person name="Korzhanova M."/>
            <person name="Belova V."/>
            <person name="Korostin D."/>
            <person name="Efimov B.A."/>
        </authorList>
    </citation>
    <scope>NUCLEOTIDE SEQUENCE</scope>
    <source>
        <strain evidence="3">ASD5720</strain>
    </source>
</reference>
<comment type="caution">
    <text evidence="3">The sequence shown here is derived from an EMBL/GenBank/DDBJ whole genome shotgun (WGS) entry which is preliminary data.</text>
</comment>
<accession>A0A949K751</accession>
<feature type="signal peptide" evidence="2">
    <location>
        <begin position="1"/>
        <end position="25"/>
    </location>
</feature>
<name>A0A949K751_9FIRM</name>
<sequence length="451" mass="49442">MKNHLKKWTALLLAGVMSMALTACGSENTQPSGKDTDAGQETQTGAPADAGQDTAKAGNGETIEFWTTWVPGGDIEAGSLDMIEKFEAETGYKVNYTVYTYDMLHDKVISAASAGNPPDLIWGLPEWLGEFHNMGILEDLTPYYEKWEDKDAVYESVLSALQIQDHYYAVPHEMTLRALEVHKDLNAKAGVEVPKTWEDVLALTDYYEKAGVYPYGIAAAGVRSPQELIVYLAQYGLEVCTIQDDGKYKNTWAENPEDLAKAAKVFQFYKDLVDKGVVDPASVTWGYEETDENFATGYTGMYVTGNWLEEREKSNPETMGDVDICPIPYPSDGQPATYIEAKPQYIFSDSKNKEGAFALASAVCSKEWQEAAFASHSARKDVFTDTIWSKGFANLADDGVVFPPVTLGGITQAMIDSIAMVLQDGKSPEDAASWLSEAINQSLADSGELSE</sequence>
<dbReference type="SUPFAM" id="SSF53850">
    <property type="entry name" value="Periplasmic binding protein-like II"/>
    <property type="match status" value="1"/>
</dbReference>
<feature type="compositionally biased region" description="Polar residues" evidence="1">
    <location>
        <begin position="26"/>
        <end position="45"/>
    </location>
</feature>
<gene>
    <name evidence="3" type="ORF">KTH89_21415</name>
</gene>
<dbReference type="Proteomes" id="UP000712157">
    <property type="component" value="Unassembled WGS sequence"/>
</dbReference>
<dbReference type="InterPro" id="IPR050490">
    <property type="entry name" value="Bact_solute-bd_prot1"/>
</dbReference>
<dbReference type="AlphaFoldDB" id="A0A949K751"/>
<organism evidence="3 4">
    <name type="scientific">Diplocloster agilis</name>
    <dbReference type="NCBI Taxonomy" id="2850323"/>
    <lineage>
        <taxon>Bacteria</taxon>
        <taxon>Bacillati</taxon>
        <taxon>Bacillota</taxon>
        <taxon>Clostridia</taxon>
        <taxon>Lachnospirales</taxon>
        <taxon>Lachnospiraceae</taxon>
        <taxon>Diplocloster</taxon>
    </lineage>
</organism>
<dbReference type="EMBL" id="JAHQCW010000049">
    <property type="protein sequence ID" value="MBU9739101.1"/>
    <property type="molecule type" value="Genomic_DNA"/>
</dbReference>
<feature type="chain" id="PRO_5037280973" evidence="2">
    <location>
        <begin position="26"/>
        <end position="451"/>
    </location>
</feature>
<evidence type="ECO:0000313" key="3">
    <source>
        <dbReference type="EMBL" id="MBU9739101.1"/>
    </source>
</evidence>
<dbReference type="PANTHER" id="PTHR43649:SF12">
    <property type="entry name" value="DIACETYLCHITOBIOSE BINDING PROTEIN DASA"/>
    <property type="match status" value="1"/>
</dbReference>
<dbReference type="Pfam" id="PF01547">
    <property type="entry name" value="SBP_bac_1"/>
    <property type="match status" value="1"/>
</dbReference>
<proteinExistence type="predicted"/>
<evidence type="ECO:0000256" key="2">
    <source>
        <dbReference type="SAM" id="SignalP"/>
    </source>
</evidence>
<keyword evidence="2" id="KW-0732">Signal</keyword>
<protein>
    <submittedName>
        <fullName evidence="3">Sugar ABC transporter substrate-binding protein</fullName>
    </submittedName>
</protein>
<dbReference type="InterPro" id="IPR006059">
    <property type="entry name" value="SBP"/>
</dbReference>
<evidence type="ECO:0000313" key="4">
    <source>
        <dbReference type="Proteomes" id="UP000712157"/>
    </source>
</evidence>
<dbReference type="Gene3D" id="3.40.190.10">
    <property type="entry name" value="Periplasmic binding protein-like II"/>
    <property type="match status" value="1"/>
</dbReference>
<feature type="region of interest" description="Disordered" evidence="1">
    <location>
        <begin position="26"/>
        <end position="56"/>
    </location>
</feature>
<evidence type="ECO:0000256" key="1">
    <source>
        <dbReference type="SAM" id="MobiDB-lite"/>
    </source>
</evidence>
<dbReference type="CDD" id="cd13585">
    <property type="entry name" value="PBP2_TMBP_like"/>
    <property type="match status" value="1"/>
</dbReference>
<dbReference type="PANTHER" id="PTHR43649">
    <property type="entry name" value="ARABINOSE-BINDING PROTEIN-RELATED"/>
    <property type="match status" value="1"/>
</dbReference>
<keyword evidence="4" id="KW-1185">Reference proteome</keyword>
<dbReference type="PROSITE" id="PS51257">
    <property type="entry name" value="PROKAR_LIPOPROTEIN"/>
    <property type="match status" value="1"/>
</dbReference>